<protein>
    <submittedName>
        <fullName evidence="2">Uncharacterized protein</fullName>
    </submittedName>
</protein>
<organism evidence="2 3">
    <name type="scientific">Pseudobacter ginsenosidimutans</name>
    <dbReference type="NCBI Taxonomy" id="661488"/>
    <lineage>
        <taxon>Bacteria</taxon>
        <taxon>Pseudomonadati</taxon>
        <taxon>Bacteroidota</taxon>
        <taxon>Chitinophagia</taxon>
        <taxon>Chitinophagales</taxon>
        <taxon>Chitinophagaceae</taxon>
        <taxon>Pseudobacter</taxon>
    </lineage>
</organism>
<dbReference type="RefSeq" id="WP_130542323.1">
    <property type="nucleotide sequence ID" value="NZ_CP042431.1"/>
</dbReference>
<evidence type="ECO:0000256" key="1">
    <source>
        <dbReference type="SAM" id="SignalP"/>
    </source>
</evidence>
<name>A0A4Q7MSQ1_9BACT</name>
<feature type="signal peptide" evidence="1">
    <location>
        <begin position="1"/>
        <end position="26"/>
    </location>
</feature>
<keyword evidence="1" id="KW-0732">Signal</keyword>
<accession>A0A4Q7MSQ1</accession>
<comment type="caution">
    <text evidence="2">The sequence shown here is derived from an EMBL/GenBank/DDBJ whole genome shotgun (WGS) entry which is preliminary data.</text>
</comment>
<proteinExistence type="predicted"/>
<dbReference type="OrthoDB" id="657052at2"/>
<feature type="chain" id="PRO_5020717934" evidence="1">
    <location>
        <begin position="27"/>
        <end position="550"/>
    </location>
</feature>
<dbReference type="AlphaFoldDB" id="A0A4Q7MSQ1"/>
<evidence type="ECO:0000313" key="3">
    <source>
        <dbReference type="Proteomes" id="UP000293874"/>
    </source>
</evidence>
<evidence type="ECO:0000313" key="2">
    <source>
        <dbReference type="EMBL" id="RZS71856.1"/>
    </source>
</evidence>
<keyword evidence="3" id="KW-1185">Reference proteome</keyword>
<dbReference type="Proteomes" id="UP000293874">
    <property type="component" value="Unassembled WGS sequence"/>
</dbReference>
<reference evidence="2 3" key="1">
    <citation type="submission" date="2019-02" db="EMBL/GenBank/DDBJ databases">
        <title>Genomic Encyclopedia of Type Strains, Phase IV (KMG-IV): sequencing the most valuable type-strain genomes for metagenomic binning, comparative biology and taxonomic classification.</title>
        <authorList>
            <person name="Goeker M."/>
        </authorList>
    </citation>
    <scope>NUCLEOTIDE SEQUENCE [LARGE SCALE GENOMIC DNA]</scope>
    <source>
        <strain evidence="2 3">DSM 18116</strain>
    </source>
</reference>
<sequence>MKPKFTLWQRALLLLALAGCSTLVQAQLKIGDNPTSIQKSSILELESTRQGLLLPRLSDTAAINLLSPPNGMIIYLNTDQSLRLRSNGSWVKIADLSTATSNWSLTGNTGTNPATNFIGTIDGQPLVIRTSNAERLRIDAAGNVGIGQANPTAKLNVDGTVKLENLPTSTTDLDVLVIAADGSVSKRTIASTTFENAIRAINGIQRQELSITAAPSLATDTVQIENRQADSTIALYLPVQNGSSGVTKPYGFLTFPDWQKIQSAIQTITIGAVATVPNVNGATLDSTGAGTRVLVLHPADATNPGIVTAGAQTFGGDKTFNNGVTVNGTTTLNNLTTNASSDTVLVSNNGVIQKRVVSASAFGNAIRSINGNRDSAQKIAFRDLGADLTVSTNGTDSVYLNVPSASASARGVLTTGTQTIAGTKTFQDTAKAATALIVGSSGNANSTTQLTGSLSLGIRTVNASGTLTGTDNTVLANTTTGAITLTLPAPTGLTGRVYTIKKVGSGGIDNALTITPTSATIDGGSNYVIYNDWTFVTLQTDGTNWFIIKK</sequence>
<dbReference type="Gene3D" id="6.10.140.2190">
    <property type="match status" value="1"/>
</dbReference>
<gene>
    <name evidence="2" type="ORF">EV199_3769</name>
</gene>
<dbReference type="EMBL" id="SGXA01000002">
    <property type="protein sequence ID" value="RZS71856.1"/>
    <property type="molecule type" value="Genomic_DNA"/>
</dbReference>